<sequence>MMYQVDQPSFDDRLRYFSILFESLLSFQMEESRNKSKKQKSAIDLPKAPKEVEGPKVSELKARAEAEQHAVRRMRMCLRDICNRILYNKRFNVFHFPVLEDEVPDYRSIIHKPMDMATVLQRVDSGQYLTRAAFIKDIDLIVSNAKVQGMLSQMDPSLVSFCDKIASQGGPLQAVDDEDRAILQAAPVAQLVSGTRISARLRNVQPEVNLSQSYEVLRRQKKSAENEQSMTRDEKSPEDVDLSKPTDAEEAAKEPESNGTTKEANDSPAKEPEVSTSPEPMESDNGKIAAATGDDLLEQLEALKQRFMELTASYGVPQLERLYSKIMKGAIELTSKESNEDHRRLVVRYLWTFVENSNNF</sequence>
<evidence type="ECO:0000313" key="6">
    <source>
        <dbReference type="EMBL" id="ONM56382.1"/>
    </source>
</evidence>
<evidence type="ECO:0000256" key="3">
    <source>
        <dbReference type="ARBA" id="ARBA00022840"/>
    </source>
</evidence>
<dbReference type="GO" id="GO:0005524">
    <property type="term" value="F:ATP binding"/>
    <property type="evidence" value="ECO:0007669"/>
    <property type="project" value="UniProtKB-KW"/>
</dbReference>
<dbReference type="ExpressionAtlas" id="A0A1D6I8L5">
    <property type="expression patterns" value="baseline and differential"/>
</dbReference>
<dbReference type="PROSITE" id="PS50014">
    <property type="entry name" value="BROMODOMAIN_2"/>
    <property type="match status" value="1"/>
</dbReference>
<dbReference type="SUPFAM" id="SSF47370">
    <property type="entry name" value="Bromodomain"/>
    <property type="match status" value="1"/>
</dbReference>
<dbReference type="InterPro" id="IPR045199">
    <property type="entry name" value="ATAD2-like"/>
</dbReference>
<dbReference type="Pfam" id="PF00439">
    <property type="entry name" value="Bromodomain"/>
    <property type="match status" value="1"/>
</dbReference>
<accession>A0A1D6I8L5</accession>
<keyword evidence="2" id="KW-0547">Nucleotide-binding</keyword>
<dbReference type="Gene3D" id="1.20.920.10">
    <property type="entry name" value="Bromodomain-like"/>
    <property type="match status" value="1"/>
</dbReference>
<dbReference type="AlphaFoldDB" id="A0A1D6I8L5"/>
<dbReference type="SMART" id="SM00297">
    <property type="entry name" value="BROMO"/>
    <property type="match status" value="1"/>
</dbReference>
<evidence type="ECO:0000256" key="5">
    <source>
        <dbReference type="SAM" id="MobiDB-lite"/>
    </source>
</evidence>
<keyword evidence="3" id="KW-0067">ATP-binding</keyword>
<dbReference type="EMBL" id="CM007650">
    <property type="protein sequence ID" value="ONM56382.1"/>
    <property type="molecule type" value="Genomic_DNA"/>
</dbReference>
<dbReference type="PANTHER" id="PTHR23069">
    <property type="entry name" value="AAA DOMAIN-CONTAINING"/>
    <property type="match status" value="1"/>
</dbReference>
<protein>
    <submittedName>
        <fullName evidence="6">Bromodomain protein 103</fullName>
    </submittedName>
</protein>
<feature type="region of interest" description="Disordered" evidence="5">
    <location>
        <begin position="215"/>
        <end position="287"/>
    </location>
</feature>
<feature type="region of interest" description="Disordered" evidence="5">
    <location>
        <begin position="36"/>
        <end position="55"/>
    </location>
</feature>
<evidence type="ECO:0000256" key="1">
    <source>
        <dbReference type="ARBA" id="ARBA00006914"/>
    </source>
</evidence>
<name>A0A1D6I8L5_MAIZE</name>
<organism evidence="6">
    <name type="scientific">Zea mays</name>
    <name type="common">Maize</name>
    <dbReference type="NCBI Taxonomy" id="4577"/>
    <lineage>
        <taxon>Eukaryota</taxon>
        <taxon>Viridiplantae</taxon>
        <taxon>Streptophyta</taxon>
        <taxon>Embryophyta</taxon>
        <taxon>Tracheophyta</taxon>
        <taxon>Spermatophyta</taxon>
        <taxon>Magnoliopsida</taxon>
        <taxon>Liliopsida</taxon>
        <taxon>Poales</taxon>
        <taxon>Poaceae</taxon>
        <taxon>PACMAD clade</taxon>
        <taxon>Panicoideae</taxon>
        <taxon>Andropogonodae</taxon>
        <taxon>Andropogoneae</taxon>
        <taxon>Tripsacinae</taxon>
        <taxon>Zea</taxon>
    </lineage>
</organism>
<evidence type="ECO:0000256" key="4">
    <source>
        <dbReference type="ARBA" id="ARBA00023117"/>
    </source>
</evidence>
<gene>
    <name evidence="6" type="ORF">ZEAMMB73_Zm00001d021145</name>
</gene>
<proteinExistence type="inferred from homology"/>
<dbReference type="InterPro" id="IPR036427">
    <property type="entry name" value="Bromodomain-like_sf"/>
</dbReference>
<reference evidence="6" key="1">
    <citation type="submission" date="2015-12" db="EMBL/GenBank/DDBJ databases">
        <title>Update maize B73 reference genome by single molecule sequencing technologies.</title>
        <authorList>
            <consortium name="Maize Genome Sequencing Project"/>
            <person name="Ware D."/>
        </authorList>
    </citation>
    <scope>NUCLEOTIDE SEQUENCE [LARGE SCALE GENOMIC DNA]</scope>
    <source>
        <tissue evidence="6">Seedling</tissue>
    </source>
</reference>
<feature type="compositionally biased region" description="Basic and acidic residues" evidence="5">
    <location>
        <begin position="263"/>
        <end position="273"/>
    </location>
</feature>
<dbReference type="InterPro" id="IPR001487">
    <property type="entry name" value="Bromodomain"/>
</dbReference>
<dbReference type="PRINTS" id="PR00503">
    <property type="entry name" value="BROMODOMAIN"/>
</dbReference>
<dbReference type="PANTHER" id="PTHR23069:SF0">
    <property type="entry name" value="TAT-BINDING HOMOLOG 7"/>
    <property type="match status" value="1"/>
</dbReference>
<feature type="compositionally biased region" description="Basic and acidic residues" evidence="5">
    <location>
        <begin position="216"/>
        <end position="256"/>
    </location>
</feature>
<keyword evidence="4" id="KW-0103">Bromodomain</keyword>
<evidence type="ECO:0000256" key="2">
    <source>
        <dbReference type="ARBA" id="ARBA00022741"/>
    </source>
</evidence>
<comment type="similarity">
    <text evidence="1">Belongs to the AAA ATPase family.</text>
</comment>